<evidence type="ECO:0000313" key="8">
    <source>
        <dbReference type="EMBL" id="KDN87052.1"/>
    </source>
</evidence>
<dbReference type="PATRIC" id="fig|1348663.4.peg.1085"/>
<feature type="transmembrane region" description="Helical" evidence="7">
    <location>
        <begin position="147"/>
        <end position="170"/>
    </location>
</feature>
<accession>A0A066Z0M4</accession>
<feature type="compositionally biased region" description="Basic residues" evidence="6">
    <location>
        <begin position="45"/>
        <end position="56"/>
    </location>
</feature>
<comment type="subcellular location">
    <subcellularLocation>
        <location evidence="1">Cell membrane</location>
        <topology evidence="1">Multi-pass membrane protein</topology>
    </subcellularLocation>
</comment>
<proteinExistence type="predicted"/>
<dbReference type="GO" id="GO:0022857">
    <property type="term" value="F:transmembrane transporter activity"/>
    <property type="evidence" value="ECO:0007669"/>
    <property type="project" value="InterPro"/>
</dbReference>
<gene>
    <name evidence="8" type="ORF">KCH_11370</name>
</gene>
<evidence type="ECO:0008006" key="10">
    <source>
        <dbReference type="Google" id="ProtNLM"/>
    </source>
</evidence>
<sequence>MSRRLSVSAPHPGVPCDASRSVPARPGRVRHGHLGVHAVRPAAGPRRRPGRAGRHGRPADLGVRGRHGRRGATDGGAGPPVAAPVGPAGVPPPVRGGPRGGRHDRLVPPAVRLPGGGGIRQCRVPGAGGDGRGGAGRAGPAGRAVGVLLSGTTAATVAGVPAGALLGQLLGWRASFWAVAVLCAPAAVGVLLGVPGGRGSEGGRPALRAELAELGRPRLLRVLLLGALVNAGTFAAFTFLAPVVTGPAGLGRGWVPPVLVLFGAGTMLGVAVAGRLADRHPGRLLAVAGPLLPLGWTALAAFASRPAALLVLVPLLGALSFAVGGTLITRALATATGAPTMAGAYATAALNLGAATGPLLAAATLPSPTGPLRAAAALTVAAVLLGLLPRAGAPAKG</sequence>
<dbReference type="SUPFAM" id="SSF103473">
    <property type="entry name" value="MFS general substrate transporter"/>
    <property type="match status" value="1"/>
</dbReference>
<evidence type="ECO:0000256" key="3">
    <source>
        <dbReference type="ARBA" id="ARBA00022692"/>
    </source>
</evidence>
<dbReference type="HOGENOM" id="CLU_694039_0_0_11"/>
<keyword evidence="2" id="KW-1003">Cell membrane</keyword>
<dbReference type="InterPro" id="IPR036259">
    <property type="entry name" value="MFS_trans_sf"/>
</dbReference>
<organism evidence="8 9">
    <name type="scientific">Kitasatospora cheerisanensis KCTC 2395</name>
    <dbReference type="NCBI Taxonomy" id="1348663"/>
    <lineage>
        <taxon>Bacteria</taxon>
        <taxon>Bacillati</taxon>
        <taxon>Actinomycetota</taxon>
        <taxon>Actinomycetes</taxon>
        <taxon>Kitasatosporales</taxon>
        <taxon>Streptomycetaceae</taxon>
        <taxon>Kitasatospora</taxon>
    </lineage>
</organism>
<dbReference type="InterPro" id="IPR050189">
    <property type="entry name" value="MFS_Efflux_Transporters"/>
</dbReference>
<dbReference type="Gene3D" id="1.20.1250.20">
    <property type="entry name" value="MFS general substrate transporter like domains"/>
    <property type="match status" value="1"/>
</dbReference>
<evidence type="ECO:0000256" key="4">
    <source>
        <dbReference type="ARBA" id="ARBA00022989"/>
    </source>
</evidence>
<dbReference type="AlphaFoldDB" id="A0A066Z0M4"/>
<feature type="transmembrane region" description="Helical" evidence="7">
    <location>
        <begin position="253"/>
        <end position="272"/>
    </location>
</feature>
<keyword evidence="4 7" id="KW-1133">Transmembrane helix</keyword>
<feature type="transmembrane region" description="Helical" evidence="7">
    <location>
        <begin position="371"/>
        <end position="388"/>
    </location>
</feature>
<feature type="transmembrane region" description="Helical" evidence="7">
    <location>
        <begin position="176"/>
        <end position="198"/>
    </location>
</feature>
<evidence type="ECO:0000256" key="1">
    <source>
        <dbReference type="ARBA" id="ARBA00004651"/>
    </source>
</evidence>
<evidence type="ECO:0000256" key="6">
    <source>
        <dbReference type="SAM" id="MobiDB-lite"/>
    </source>
</evidence>
<evidence type="ECO:0000256" key="2">
    <source>
        <dbReference type="ARBA" id="ARBA00022475"/>
    </source>
</evidence>
<evidence type="ECO:0000256" key="5">
    <source>
        <dbReference type="ARBA" id="ARBA00023136"/>
    </source>
</evidence>
<keyword evidence="9" id="KW-1185">Reference proteome</keyword>
<feature type="transmembrane region" description="Helical" evidence="7">
    <location>
        <begin position="344"/>
        <end position="365"/>
    </location>
</feature>
<dbReference type="EMBL" id="JNBY01000050">
    <property type="protein sequence ID" value="KDN87052.1"/>
    <property type="molecule type" value="Genomic_DNA"/>
</dbReference>
<dbReference type="InterPro" id="IPR011701">
    <property type="entry name" value="MFS"/>
</dbReference>
<evidence type="ECO:0000256" key="7">
    <source>
        <dbReference type="SAM" id="Phobius"/>
    </source>
</evidence>
<feature type="transmembrane region" description="Helical" evidence="7">
    <location>
        <begin position="219"/>
        <end position="241"/>
    </location>
</feature>
<dbReference type="Proteomes" id="UP000027178">
    <property type="component" value="Unassembled WGS sequence"/>
</dbReference>
<dbReference type="PANTHER" id="PTHR43124:SF3">
    <property type="entry name" value="CHLORAMPHENICOL EFFLUX PUMP RV0191"/>
    <property type="match status" value="1"/>
</dbReference>
<keyword evidence="5 7" id="KW-0472">Membrane</keyword>
<name>A0A066Z0M4_9ACTN</name>
<feature type="transmembrane region" description="Helical" evidence="7">
    <location>
        <begin position="309"/>
        <end position="332"/>
    </location>
</feature>
<keyword evidence="3 7" id="KW-0812">Transmembrane</keyword>
<reference evidence="8 9" key="1">
    <citation type="submission" date="2014-05" db="EMBL/GenBank/DDBJ databases">
        <title>Draft Genome Sequence of Kitasatospora cheerisanensis KCTC 2395.</title>
        <authorList>
            <person name="Nam D.H."/>
        </authorList>
    </citation>
    <scope>NUCLEOTIDE SEQUENCE [LARGE SCALE GENOMIC DNA]</scope>
    <source>
        <strain evidence="8 9">KCTC 2395</strain>
    </source>
</reference>
<evidence type="ECO:0000313" key="9">
    <source>
        <dbReference type="Proteomes" id="UP000027178"/>
    </source>
</evidence>
<feature type="compositionally biased region" description="Low complexity" evidence="6">
    <location>
        <begin position="79"/>
        <end position="88"/>
    </location>
</feature>
<dbReference type="eggNOG" id="COG2814">
    <property type="taxonomic scope" value="Bacteria"/>
</dbReference>
<comment type="caution">
    <text evidence="8">The sequence shown here is derived from an EMBL/GenBank/DDBJ whole genome shotgun (WGS) entry which is preliminary data.</text>
</comment>
<dbReference type="GO" id="GO:0005886">
    <property type="term" value="C:plasma membrane"/>
    <property type="evidence" value="ECO:0007669"/>
    <property type="project" value="UniProtKB-SubCell"/>
</dbReference>
<feature type="transmembrane region" description="Helical" evidence="7">
    <location>
        <begin position="284"/>
        <end position="303"/>
    </location>
</feature>
<feature type="region of interest" description="Disordered" evidence="6">
    <location>
        <begin position="1"/>
        <end position="102"/>
    </location>
</feature>
<protein>
    <recommendedName>
        <fullName evidence="10">Major facilitator superfamily (MFS) profile domain-containing protein</fullName>
    </recommendedName>
</protein>
<dbReference type="Pfam" id="PF07690">
    <property type="entry name" value="MFS_1"/>
    <property type="match status" value="1"/>
</dbReference>
<dbReference type="PANTHER" id="PTHR43124">
    <property type="entry name" value="PURINE EFFLUX PUMP PBUE"/>
    <property type="match status" value="1"/>
</dbReference>